<dbReference type="Gene3D" id="1.20.1280.50">
    <property type="match status" value="1"/>
</dbReference>
<dbReference type="EMBL" id="JAWWNJ010000057">
    <property type="protein sequence ID" value="KAK7014301.1"/>
    <property type="molecule type" value="Genomic_DNA"/>
</dbReference>
<feature type="domain" description="F-box" evidence="2">
    <location>
        <begin position="55"/>
        <end position="111"/>
    </location>
</feature>
<keyword evidence="4" id="KW-1185">Reference proteome</keyword>
<dbReference type="Proteomes" id="UP001362999">
    <property type="component" value="Unassembled WGS sequence"/>
</dbReference>
<keyword evidence="1" id="KW-0175">Coiled coil</keyword>
<evidence type="ECO:0000259" key="2">
    <source>
        <dbReference type="Pfam" id="PF12937"/>
    </source>
</evidence>
<evidence type="ECO:0000256" key="1">
    <source>
        <dbReference type="SAM" id="Coils"/>
    </source>
</evidence>
<protein>
    <submittedName>
        <fullName evidence="3">F-box domain-containing protein</fullName>
    </submittedName>
</protein>
<name>A0AAW0AM56_9AGAR</name>
<dbReference type="InterPro" id="IPR001810">
    <property type="entry name" value="F-box_dom"/>
</dbReference>
<accession>A0AAW0AM56</accession>
<organism evidence="3 4">
    <name type="scientific">Favolaschia claudopus</name>
    <dbReference type="NCBI Taxonomy" id="2862362"/>
    <lineage>
        <taxon>Eukaryota</taxon>
        <taxon>Fungi</taxon>
        <taxon>Dikarya</taxon>
        <taxon>Basidiomycota</taxon>
        <taxon>Agaricomycotina</taxon>
        <taxon>Agaricomycetes</taxon>
        <taxon>Agaricomycetidae</taxon>
        <taxon>Agaricales</taxon>
        <taxon>Marasmiineae</taxon>
        <taxon>Mycenaceae</taxon>
        <taxon>Favolaschia</taxon>
    </lineage>
</organism>
<reference evidence="3 4" key="1">
    <citation type="journal article" date="2024" name="J Genomics">
        <title>Draft genome sequencing and assembly of Favolaschia claudopus CIRM-BRFM 2984 isolated from oak limbs.</title>
        <authorList>
            <person name="Navarro D."/>
            <person name="Drula E."/>
            <person name="Chaduli D."/>
            <person name="Cazenave R."/>
            <person name="Ahrendt S."/>
            <person name="Wang J."/>
            <person name="Lipzen A."/>
            <person name="Daum C."/>
            <person name="Barry K."/>
            <person name="Grigoriev I.V."/>
            <person name="Favel A."/>
            <person name="Rosso M.N."/>
            <person name="Martin F."/>
        </authorList>
    </citation>
    <scope>NUCLEOTIDE SEQUENCE [LARGE SCALE GENOMIC DNA]</scope>
    <source>
        <strain evidence="3 4">CIRM-BRFM 2984</strain>
    </source>
</reference>
<evidence type="ECO:0000313" key="4">
    <source>
        <dbReference type="Proteomes" id="UP001362999"/>
    </source>
</evidence>
<dbReference type="Pfam" id="PF12937">
    <property type="entry name" value="F-box-like"/>
    <property type="match status" value="1"/>
</dbReference>
<gene>
    <name evidence="3" type="ORF">R3P38DRAFT_3277417</name>
</gene>
<dbReference type="AlphaFoldDB" id="A0AAW0AM56"/>
<evidence type="ECO:0000313" key="3">
    <source>
        <dbReference type="EMBL" id="KAK7014301.1"/>
    </source>
</evidence>
<feature type="coiled-coil region" evidence="1">
    <location>
        <begin position="12"/>
        <end position="39"/>
    </location>
</feature>
<sequence>MLGFLAADRAFLAGYDAEIQALEAQVAAIKSSISLLRAARRTARQRLRCYKYPVLTLPNEIIAEIFLRFLPLYPDVQPLLGDLSPMRLTHICRQWRDIACTTPQLWRAIDLNPKNVDNLPTILEGTLALTDLWVSRSGHCPLSIRMGSQHDPLSILAPLIPHCNRWEHLTWRLDSTRPLSWIRSLPLLKSFDLEFSTSAADDEIVVLQDLPLLSTVILDDFRIPHIILPWSQLTSLTLKWIYPGHCVSILQQTTRLVQCTLLLGIADETENDFVNVVLPHLETLDVQAEDDIDANFFQCLVTPALHYLCFPEHLLQPNPIQSLNLFISRSGCHLDKLLVTEASVSQNAYSNAFHYILDVDVQEPSDSDFESD</sequence>
<proteinExistence type="predicted"/>
<comment type="caution">
    <text evidence="3">The sequence shown here is derived from an EMBL/GenBank/DDBJ whole genome shotgun (WGS) entry which is preliminary data.</text>
</comment>